<evidence type="ECO:0000256" key="1">
    <source>
        <dbReference type="SAM" id="MobiDB-lite"/>
    </source>
</evidence>
<dbReference type="EMBL" id="AB210847">
    <property type="protein sequence ID" value="BAD97868.1"/>
    <property type="molecule type" value="mRNA"/>
</dbReference>
<feature type="region of interest" description="Disordered" evidence="1">
    <location>
        <begin position="1"/>
        <end position="139"/>
    </location>
</feature>
<dbReference type="PANTHER" id="PTHR34281:SF2">
    <property type="entry name" value="PROTEIN EARLY FLOWERING 3"/>
    <property type="match status" value="1"/>
</dbReference>
<feature type="compositionally biased region" description="Basic and acidic residues" evidence="1">
    <location>
        <begin position="198"/>
        <end position="212"/>
    </location>
</feature>
<name>Q50K78_LEMAE</name>
<accession>Q50K78</accession>
<feature type="region of interest" description="Disordered" evidence="1">
    <location>
        <begin position="288"/>
        <end position="339"/>
    </location>
</feature>
<dbReference type="InterPro" id="IPR039319">
    <property type="entry name" value="ELF3-like"/>
</dbReference>
<dbReference type="GO" id="GO:2000028">
    <property type="term" value="P:regulation of photoperiodism, flowering"/>
    <property type="evidence" value="ECO:0007669"/>
    <property type="project" value="InterPro"/>
</dbReference>
<reference evidence="2" key="1">
    <citation type="journal article" date="2006" name="Plant Cell Physiol.">
        <title>Conserved expression profiles of circadian clock-related genes in two Lemna species showing long-day and short-day photoperiodic flowering responses.</title>
        <authorList>
            <person name="Miwa K."/>
            <person name="Serikawa M."/>
            <person name="Suzuki S."/>
            <person name="Kondo T."/>
            <person name="Oyama T."/>
        </authorList>
    </citation>
    <scope>NUCLEOTIDE SEQUENCE</scope>
    <source>
        <strain evidence="2">6746</strain>
    </source>
</reference>
<gene>
    <name evidence="2" type="primary">LpELF3 H1</name>
</gene>
<protein>
    <submittedName>
        <fullName evidence="2">ELF3 homologue</fullName>
    </submittedName>
</protein>
<feature type="compositionally biased region" description="Low complexity" evidence="1">
    <location>
        <begin position="42"/>
        <end position="61"/>
    </location>
</feature>
<evidence type="ECO:0000313" key="2">
    <source>
        <dbReference type="EMBL" id="BAD97868.1"/>
    </source>
</evidence>
<dbReference type="AlphaFoldDB" id="Q50K78"/>
<dbReference type="PANTHER" id="PTHR34281">
    <property type="entry name" value="PROTEIN EARLY FLOWERING 3"/>
    <property type="match status" value="1"/>
</dbReference>
<organism evidence="2">
    <name type="scientific">Lemna aequinoctialis</name>
    <name type="common">Lesser duckweed</name>
    <dbReference type="NCBI Taxonomy" id="89585"/>
    <lineage>
        <taxon>Eukaryota</taxon>
        <taxon>Viridiplantae</taxon>
        <taxon>Streptophyta</taxon>
        <taxon>Embryophyta</taxon>
        <taxon>Tracheophyta</taxon>
        <taxon>Spermatophyta</taxon>
        <taxon>Magnoliopsida</taxon>
        <taxon>Liliopsida</taxon>
        <taxon>Araceae</taxon>
        <taxon>Lemnoideae</taxon>
        <taxon>Lemna</taxon>
    </lineage>
</organism>
<feature type="compositionally biased region" description="Basic and acidic residues" evidence="1">
    <location>
        <begin position="121"/>
        <end position="130"/>
    </location>
</feature>
<feature type="region of interest" description="Disordered" evidence="1">
    <location>
        <begin position="156"/>
        <end position="212"/>
    </location>
</feature>
<sequence length="492" mass="53207">MKRGREEEKISSPLFPRLHVNDADKGGPRAPPRNKMALYEQFSIPSQRFTSSSSPSMPFPSHRGSNSVPSISSSQGCVQERSASSSLYMRSQIPHSLTTEKSQASTTESMPRVTSTVRQSPAEKSDEDFRVPVYVQSSNRDGHVADCKTRSFKKSDRIHEDLSSTVTLQDASSGQDHDDDNLRSSGDAEKSGSSGSTEKIDSSGDDAADRMVRDDASERLLVDSREAADAYNPDNLVGLIGLKHFWKARRAIISQQRVLALQVFELHRLMNIQKLLAESPQLLLEDASSFHGSPAAPSKSQPVDTSVKPIDPTVNATQPADRKEVLAPEEETRGGEVVPPALPAGPAMSDGKSGPLPIQVAGNHWLFPVMSPTEGLIYKPFYKPENMVLLPPPYCVSQPVSGSAVDQGSFFSGSHASNCNRPNPREADLQSSTASSAASWPKPGTGATVAASAGESPTKVIKVMPRNPKSASESAVKIFQSIQMERKRFDPL</sequence>
<feature type="compositionally biased region" description="Basic and acidic residues" evidence="1">
    <location>
        <begin position="320"/>
        <end position="334"/>
    </location>
</feature>
<feature type="compositionally biased region" description="Basic and acidic residues" evidence="1">
    <location>
        <begin position="1"/>
        <end position="10"/>
    </location>
</feature>
<feature type="region of interest" description="Disordered" evidence="1">
    <location>
        <begin position="415"/>
        <end position="475"/>
    </location>
</feature>
<feature type="compositionally biased region" description="Polar residues" evidence="1">
    <location>
        <begin position="63"/>
        <end position="119"/>
    </location>
</feature>
<feature type="compositionally biased region" description="Polar residues" evidence="1">
    <location>
        <begin position="429"/>
        <end position="438"/>
    </location>
</feature>
<proteinExistence type="evidence at transcript level"/>
<feature type="compositionally biased region" description="Basic and acidic residues" evidence="1">
    <location>
        <begin position="180"/>
        <end position="190"/>
    </location>
</feature>
<feature type="compositionally biased region" description="Polar residues" evidence="1">
    <location>
        <begin position="163"/>
        <end position="174"/>
    </location>
</feature>